<organism evidence="1 2">
    <name type="scientific">Schistosoma mattheei</name>
    <dbReference type="NCBI Taxonomy" id="31246"/>
    <lineage>
        <taxon>Eukaryota</taxon>
        <taxon>Metazoa</taxon>
        <taxon>Spiralia</taxon>
        <taxon>Lophotrochozoa</taxon>
        <taxon>Platyhelminthes</taxon>
        <taxon>Trematoda</taxon>
        <taxon>Digenea</taxon>
        <taxon>Strigeidida</taxon>
        <taxon>Schistosomatoidea</taxon>
        <taxon>Schistosomatidae</taxon>
        <taxon>Schistosoma</taxon>
    </lineage>
</organism>
<sequence>MLLRLLQLDLVQVIPNWILFRSYKLLVVLQHVDYVPEQVVACFRWQDL</sequence>
<dbReference type="EMBL" id="UZAL01000852">
    <property type="protein sequence ID" value="VDO73569.1"/>
    <property type="molecule type" value="Genomic_DNA"/>
</dbReference>
<gene>
    <name evidence="1" type="ORF">SMTD_LOCUS853</name>
</gene>
<keyword evidence="2" id="KW-1185">Reference proteome</keyword>
<proteinExistence type="predicted"/>
<accession>A0A3P7Y9R9</accession>
<protein>
    <submittedName>
        <fullName evidence="1">Uncharacterized protein</fullName>
    </submittedName>
</protein>
<evidence type="ECO:0000313" key="1">
    <source>
        <dbReference type="EMBL" id="VDO73569.1"/>
    </source>
</evidence>
<dbReference type="AlphaFoldDB" id="A0A3P7Y9R9"/>
<dbReference type="Proteomes" id="UP000269396">
    <property type="component" value="Unassembled WGS sequence"/>
</dbReference>
<reference evidence="1 2" key="1">
    <citation type="submission" date="2018-11" db="EMBL/GenBank/DDBJ databases">
        <authorList>
            <consortium name="Pathogen Informatics"/>
        </authorList>
    </citation>
    <scope>NUCLEOTIDE SEQUENCE [LARGE SCALE GENOMIC DNA]</scope>
    <source>
        <strain>Denwood</strain>
        <strain evidence="2">Zambia</strain>
    </source>
</reference>
<name>A0A3P7Y9R9_9TREM</name>
<evidence type="ECO:0000313" key="2">
    <source>
        <dbReference type="Proteomes" id="UP000269396"/>
    </source>
</evidence>